<proteinExistence type="predicted"/>
<dbReference type="EMBL" id="CP036425">
    <property type="protein sequence ID" value="QDU32032.1"/>
    <property type="molecule type" value="Genomic_DNA"/>
</dbReference>
<organism evidence="1 2">
    <name type="scientific">Poriferisphaera corsica</name>
    <dbReference type="NCBI Taxonomy" id="2528020"/>
    <lineage>
        <taxon>Bacteria</taxon>
        <taxon>Pseudomonadati</taxon>
        <taxon>Planctomycetota</taxon>
        <taxon>Phycisphaerae</taxon>
        <taxon>Phycisphaerales</taxon>
        <taxon>Phycisphaeraceae</taxon>
        <taxon>Poriferisphaera</taxon>
    </lineage>
</organism>
<sequence>MRICIDDIGYDLNITEEALFFNRQEIACICRHDICRIDINMLTSERQIRQIIAFLAYQIIQKYQKHIESSKHLYISRITNLNMHLERNSRQIVADDAGKIDCFMNWIATNLEIIDQIEIRNFINEIEKQLLALLHLESCCFEYHPKIKQPKVLINYQNPDVLNNTCTGKSILNIMPSTCLWADESFKYQNSFASLTLTIDHSVQLNCSQIYLLVTITDLCSSLIQIYEEAKSKEASVQSK</sequence>
<accession>A0A517YPA2</accession>
<dbReference type="KEGG" id="pcor:KS4_00600"/>
<evidence type="ECO:0000313" key="1">
    <source>
        <dbReference type="EMBL" id="QDU32032.1"/>
    </source>
</evidence>
<keyword evidence="2" id="KW-1185">Reference proteome</keyword>
<dbReference type="Proteomes" id="UP000317369">
    <property type="component" value="Chromosome"/>
</dbReference>
<gene>
    <name evidence="1" type="ORF">KS4_00600</name>
</gene>
<reference evidence="1 2" key="1">
    <citation type="submission" date="2019-02" db="EMBL/GenBank/DDBJ databases">
        <title>Deep-cultivation of Planctomycetes and their phenomic and genomic characterization uncovers novel biology.</title>
        <authorList>
            <person name="Wiegand S."/>
            <person name="Jogler M."/>
            <person name="Boedeker C."/>
            <person name="Pinto D."/>
            <person name="Vollmers J."/>
            <person name="Rivas-Marin E."/>
            <person name="Kohn T."/>
            <person name="Peeters S.H."/>
            <person name="Heuer A."/>
            <person name="Rast P."/>
            <person name="Oberbeckmann S."/>
            <person name="Bunk B."/>
            <person name="Jeske O."/>
            <person name="Meyerdierks A."/>
            <person name="Storesund J.E."/>
            <person name="Kallscheuer N."/>
            <person name="Luecker S."/>
            <person name="Lage O.M."/>
            <person name="Pohl T."/>
            <person name="Merkel B.J."/>
            <person name="Hornburger P."/>
            <person name="Mueller R.-W."/>
            <person name="Bruemmer F."/>
            <person name="Labrenz M."/>
            <person name="Spormann A.M."/>
            <person name="Op den Camp H."/>
            <person name="Overmann J."/>
            <person name="Amann R."/>
            <person name="Jetten M.S.M."/>
            <person name="Mascher T."/>
            <person name="Medema M.H."/>
            <person name="Devos D.P."/>
            <person name="Kaster A.-K."/>
            <person name="Ovreas L."/>
            <person name="Rohde M."/>
            <person name="Galperin M.Y."/>
            <person name="Jogler C."/>
        </authorList>
    </citation>
    <scope>NUCLEOTIDE SEQUENCE [LARGE SCALE GENOMIC DNA]</scope>
    <source>
        <strain evidence="1 2">KS4</strain>
    </source>
</reference>
<name>A0A517YPA2_9BACT</name>
<evidence type="ECO:0000313" key="2">
    <source>
        <dbReference type="Proteomes" id="UP000317369"/>
    </source>
</evidence>
<dbReference type="AlphaFoldDB" id="A0A517YPA2"/>
<protein>
    <submittedName>
        <fullName evidence="1">Uncharacterized protein</fullName>
    </submittedName>
</protein>